<dbReference type="InterPro" id="IPR039708">
    <property type="entry name" value="MT1774/Rv1733c-like"/>
</dbReference>
<name>G2GKQ6_9ACTN</name>
<keyword evidence="1" id="KW-1133">Transmembrane helix</keyword>
<proteinExistence type="predicted"/>
<gene>
    <name evidence="2" type="ORF">SZN_30497</name>
</gene>
<protein>
    <submittedName>
        <fullName evidence="2">Integral membrane protein</fullName>
    </submittedName>
</protein>
<evidence type="ECO:0000256" key="1">
    <source>
        <dbReference type="SAM" id="Phobius"/>
    </source>
</evidence>
<dbReference type="PANTHER" id="PTHR42305:SF1">
    <property type="entry name" value="MEMBRANE PROTEIN RV1733C-RELATED"/>
    <property type="match status" value="1"/>
</dbReference>
<evidence type="ECO:0000313" key="2">
    <source>
        <dbReference type="EMBL" id="EGX55905.1"/>
    </source>
</evidence>
<organism evidence="2 3">
    <name type="scientific">Streptomyces zinciresistens K42</name>
    <dbReference type="NCBI Taxonomy" id="700597"/>
    <lineage>
        <taxon>Bacteria</taxon>
        <taxon>Bacillati</taxon>
        <taxon>Actinomycetota</taxon>
        <taxon>Actinomycetes</taxon>
        <taxon>Kitasatosporales</taxon>
        <taxon>Streptomycetaceae</taxon>
        <taxon>Streptomyces</taxon>
    </lineage>
</organism>
<keyword evidence="1" id="KW-0812">Transmembrane</keyword>
<accession>G2GKQ6</accession>
<dbReference type="AlphaFoldDB" id="G2GKQ6"/>
<comment type="caution">
    <text evidence="2">The sequence shown here is derived from an EMBL/GenBank/DDBJ whole genome shotgun (WGS) entry which is preliminary data.</text>
</comment>
<evidence type="ECO:0000313" key="3">
    <source>
        <dbReference type="Proteomes" id="UP000004217"/>
    </source>
</evidence>
<dbReference type="Proteomes" id="UP000004217">
    <property type="component" value="Unassembled WGS sequence"/>
</dbReference>
<keyword evidence="3" id="KW-1185">Reference proteome</keyword>
<dbReference type="PANTHER" id="PTHR42305">
    <property type="entry name" value="MEMBRANE PROTEIN RV1733C-RELATED"/>
    <property type="match status" value="1"/>
</dbReference>
<dbReference type="EMBL" id="AGBF01000184">
    <property type="protein sequence ID" value="EGX55905.1"/>
    <property type="molecule type" value="Genomic_DNA"/>
</dbReference>
<keyword evidence="1" id="KW-0472">Membrane</keyword>
<dbReference type="PATRIC" id="fig|700597.3.peg.5976"/>
<reference evidence="2 3" key="1">
    <citation type="submission" date="2011-08" db="EMBL/GenBank/DDBJ databases">
        <authorList>
            <person name="Lin Y."/>
            <person name="Hao X."/>
            <person name="Johnstone L."/>
            <person name="Miller S.J."/>
            <person name="Wei G."/>
            <person name="Rensing C."/>
        </authorList>
    </citation>
    <scope>NUCLEOTIDE SEQUENCE [LARGE SCALE GENOMIC DNA]</scope>
    <source>
        <strain evidence="2 3">K42</strain>
    </source>
</reference>
<feature type="transmembrane region" description="Helical" evidence="1">
    <location>
        <begin position="119"/>
        <end position="145"/>
    </location>
</feature>
<sequence length="173" mass="18287">METWTLRAVVVLLSVIAPLAGVAAAWWAQGDAGATARDQRAERRPVRAEVVGRTSAAVPAAQTGRTPSARATVRWTEPGQGPRTAEVRVPAGTRTGERVGLWLDARGRAVPPPPDAAAVWQHAVTVGVLAAGASVALIVLGHGLVRQTAMRRRLAEWETAWTGTEPAWTGRRG</sequence>